<dbReference type="AlphaFoldDB" id="A0A9N8HMK5"/>
<evidence type="ECO:0008006" key="4">
    <source>
        <dbReference type="Google" id="ProtNLM"/>
    </source>
</evidence>
<comment type="caution">
    <text evidence="2">The sequence shown here is derived from an EMBL/GenBank/DDBJ whole genome shotgun (WGS) entry which is preliminary data.</text>
</comment>
<feature type="region of interest" description="Disordered" evidence="1">
    <location>
        <begin position="1"/>
        <end position="53"/>
    </location>
</feature>
<dbReference type="Proteomes" id="UP001153069">
    <property type="component" value="Unassembled WGS sequence"/>
</dbReference>
<keyword evidence="3" id="KW-1185">Reference proteome</keyword>
<dbReference type="EMBL" id="CAICTM010000905">
    <property type="protein sequence ID" value="CAB9518110.1"/>
    <property type="molecule type" value="Genomic_DNA"/>
</dbReference>
<dbReference type="OrthoDB" id="38337at2759"/>
<organism evidence="2 3">
    <name type="scientific">Seminavis robusta</name>
    <dbReference type="NCBI Taxonomy" id="568900"/>
    <lineage>
        <taxon>Eukaryota</taxon>
        <taxon>Sar</taxon>
        <taxon>Stramenopiles</taxon>
        <taxon>Ochrophyta</taxon>
        <taxon>Bacillariophyta</taxon>
        <taxon>Bacillariophyceae</taxon>
        <taxon>Bacillariophycidae</taxon>
        <taxon>Naviculales</taxon>
        <taxon>Naviculaceae</taxon>
        <taxon>Seminavis</taxon>
    </lineage>
</organism>
<sequence>MVGHPGKRGRKRNRYHHPNRASLIPSNNSTTKEIPDAATHTAKEEEAEAEEDKATRVLYTVTTLSEYNSGKRHTKRGSDRFNETLIPIVSESVSSMIAAGYHVDVYLISGFIMTPQRRFQLKDALPRQVGLEIWDDALPYNYNMKDFLNNNNKKRNNIVINPNAKLEPHARGLARQHRFVLKDKLPYYDMFVSFEDDMLIKGSHIFNYQQMVQHLEQLRKQAPTKHNNNPDMQQHLYFGKNSLTQNQLRRIIPGFMRVEAVLNETLTPIPPLAVSVPVDMEYDDNNHTTTNITIDAAPCCHVSNETSSARLPAAPTSHQLIAWETQILPLGVRQMPPLPSNTNYTLDWVMLQRGTPGALPDYWSGNDGYYQNDTVYWRPQTLERKYVNNQGGYMATRQQLVEWHLEACQGGFLPPFSDVTTYGTMDGLDLRDVEYWSGGIQLIGLGCKLQRIINLDPTAFSRHILYHTANNKQEQLQGVRERFTRLDELWGMLNAVRKNAQRAMPYFQQQQQDGNQYTLEHHKICQAQHYLNGTTRIQGALPSGAEGGPCLVATV</sequence>
<gene>
    <name evidence="2" type="ORF">SEMRO_907_G218740.1</name>
</gene>
<name>A0A9N8HMK5_9STRA</name>
<protein>
    <recommendedName>
        <fullName evidence="4">Glycosyltransferase family 92 protein</fullName>
    </recommendedName>
</protein>
<evidence type="ECO:0000313" key="3">
    <source>
        <dbReference type="Proteomes" id="UP001153069"/>
    </source>
</evidence>
<proteinExistence type="predicted"/>
<feature type="compositionally biased region" description="Basic residues" evidence="1">
    <location>
        <begin position="1"/>
        <end position="19"/>
    </location>
</feature>
<reference evidence="2" key="1">
    <citation type="submission" date="2020-06" db="EMBL/GenBank/DDBJ databases">
        <authorList>
            <consortium name="Plant Systems Biology data submission"/>
        </authorList>
    </citation>
    <scope>NUCLEOTIDE SEQUENCE</scope>
    <source>
        <strain evidence="2">D6</strain>
    </source>
</reference>
<accession>A0A9N8HMK5</accession>
<evidence type="ECO:0000313" key="2">
    <source>
        <dbReference type="EMBL" id="CAB9518110.1"/>
    </source>
</evidence>
<evidence type="ECO:0000256" key="1">
    <source>
        <dbReference type="SAM" id="MobiDB-lite"/>
    </source>
</evidence>